<keyword evidence="1" id="KW-0812">Transmembrane</keyword>
<reference evidence="2 3" key="1">
    <citation type="submission" date="2023-02" db="EMBL/GenBank/DDBJ databases">
        <title>Oceanobacillus kimchii IFOP_LL358 isolated form Alexandrium catenella lab strain.</title>
        <authorList>
            <person name="Gajardo G."/>
            <person name="Ueki S."/>
            <person name="Maruyama F."/>
        </authorList>
    </citation>
    <scope>NUCLEOTIDE SEQUENCE [LARGE SCALE GENOMIC DNA]</scope>
    <source>
        <strain evidence="2 3">IFOP_LL358</strain>
    </source>
</reference>
<evidence type="ECO:0000256" key="1">
    <source>
        <dbReference type="SAM" id="Phobius"/>
    </source>
</evidence>
<dbReference type="Proteomes" id="UP001275436">
    <property type="component" value="Unassembled WGS sequence"/>
</dbReference>
<proteinExistence type="predicted"/>
<name>A0ABQ5TEB1_9BACI</name>
<feature type="transmembrane region" description="Helical" evidence="1">
    <location>
        <begin position="12"/>
        <end position="31"/>
    </location>
</feature>
<protein>
    <submittedName>
        <fullName evidence="2">Uncharacterized protein</fullName>
    </submittedName>
</protein>
<comment type="caution">
    <text evidence="2">The sequence shown here is derived from an EMBL/GenBank/DDBJ whole genome shotgun (WGS) entry which is preliminary data.</text>
</comment>
<evidence type="ECO:0000313" key="2">
    <source>
        <dbReference type="EMBL" id="GLO65148.1"/>
    </source>
</evidence>
<keyword evidence="3" id="KW-1185">Reference proteome</keyword>
<dbReference type="RefSeq" id="WP_017795817.1">
    <property type="nucleotide sequence ID" value="NZ_BSKO01000001.1"/>
</dbReference>
<keyword evidence="1" id="KW-1133">Transmembrane helix</keyword>
<gene>
    <name evidence="2" type="ORF">MACH08_09320</name>
</gene>
<sequence>MDFIADRLNNIALICFLLSIAVPITINYINFKYHQLTDPKWKKEEDEQSKSNQQ</sequence>
<organism evidence="2 3">
    <name type="scientific">Oceanobacillus kimchii</name>
    <dbReference type="NCBI Taxonomy" id="746691"/>
    <lineage>
        <taxon>Bacteria</taxon>
        <taxon>Bacillati</taxon>
        <taxon>Bacillota</taxon>
        <taxon>Bacilli</taxon>
        <taxon>Bacillales</taxon>
        <taxon>Bacillaceae</taxon>
        <taxon>Oceanobacillus</taxon>
    </lineage>
</organism>
<accession>A0ABQ5TEB1</accession>
<keyword evidence="1" id="KW-0472">Membrane</keyword>
<dbReference type="EMBL" id="BSKO01000001">
    <property type="protein sequence ID" value="GLO65148.1"/>
    <property type="molecule type" value="Genomic_DNA"/>
</dbReference>
<evidence type="ECO:0000313" key="3">
    <source>
        <dbReference type="Proteomes" id="UP001275436"/>
    </source>
</evidence>